<comment type="caution">
    <text evidence="1">The sequence shown here is derived from an EMBL/GenBank/DDBJ whole genome shotgun (WGS) entry which is preliminary data.</text>
</comment>
<name>A0A729PZJ3_SALER</name>
<dbReference type="EMBL" id="DAARNL010000045">
    <property type="protein sequence ID" value="HAE3252672.1"/>
    <property type="molecule type" value="Genomic_DNA"/>
</dbReference>
<reference evidence="1" key="1">
    <citation type="journal article" date="2018" name="Genome Biol.">
        <title>SKESA: strategic k-mer extension for scrupulous assemblies.</title>
        <authorList>
            <person name="Souvorov A."/>
            <person name="Agarwala R."/>
            <person name="Lipman D.J."/>
        </authorList>
    </citation>
    <scope>NUCLEOTIDE SEQUENCE</scope>
    <source>
        <strain evidence="1">5202-64</strain>
    </source>
</reference>
<gene>
    <name evidence="1" type="ORF">GND67_004602</name>
</gene>
<reference evidence="1" key="2">
    <citation type="submission" date="2018-07" db="EMBL/GenBank/DDBJ databases">
        <authorList>
            <consortium name="NCBI Pathogen Detection Project"/>
        </authorList>
    </citation>
    <scope>NUCLEOTIDE SEQUENCE</scope>
    <source>
        <strain evidence="1">5202-64</strain>
    </source>
</reference>
<dbReference type="AlphaFoldDB" id="A0A729PZJ3"/>
<proteinExistence type="predicted"/>
<organism evidence="1">
    <name type="scientific">Salmonella enterica subsp. salamae serovar 48:d:z6</name>
    <dbReference type="NCBI Taxonomy" id="1151170"/>
    <lineage>
        <taxon>Bacteria</taxon>
        <taxon>Pseudomonadati</taxon>
        <taxon>Pseudomonadota</taxon>
        <taxon>Gammaproteobacteria</taxon>
        <taxon>Enterobacterales</taxon>
        <taxon>Enterobacteriaceae</taxon>
        <taxon>Salmonella</taxon>
    </lineage>
</organism>
<evidence type="ECO:0000313" key="1">
    <source>
        <dbReference type="EMBL" id="HAE3252672.1"/>
    </source>
</evidence>
<protein>
    <submittedName>
        <fullName evidence="1">Uncharacterized protein</fullName>
    </submittedName>
</protein>
<sequence length="58" mass="6132">MSPEFLRSNLIVIVYLDGGLFALPFPALNGGACRIPGQLSLTSNSVRACLPSARSALR</sequence>
<accession>A0A729PZJ3</accession>